<dbReference type="SUPFAM" id="SSF52200">
    <property type="entry name" value="Toll/Interleukin receptor TIR domain"/>
    <property type="match status" value="1"/>
</dbReference>
<dbReference type="Pfam" id="PF13676">
    <property type="entry name" value="TIR_2"/>
    <property type="match status" value="1"/>
</dbReference>
<evidence type="ECO:0000313" key="3">
    <source>
        <dbReference type="EMBL" id="CAK0909938.1"/>
    </source>
</evidence>
<name>A0ABN9YBA2_9DINO</name>
<evidence type="ECO:0000313" key="4">
    <source>
        <dbReference type="Proteomes" id="UP001189429"/>
    </source>
</evidence>
<evidence type="ECO:0000256" key="1">
    <source>
        <dbReference type="SAM" id="MobiDB-lite"/>
    </source>
</evidence>
<reference evidence="3" key="1">
    <citation type="submission" date="2023-10" db="EMBL/GenBank/DDBJ databases">
        <authorList>
            <person name="Chen Y."/>
            <person name="Shah S."/>
            <person name="Dougan E. K."/>
            <person name="Thang M."/>
            <person name="Chan C."/>
        </authorList>
    </citation>
    <scope>NUCLEOTIDE SEQUENCE [LARGE SCALE GENOMIC DNA]</scope>
</reference>
<dbReference type="Proteomes" id="UP001189429">
    <property type="component" value="Unassembled WGS sequence"/>
</dbReference>
<comment type="caution">
    <text evidence="3">The sequence shown here is derived from an EMBL/GenBank/DDBJ whole genome shotgun (WGS) entry which is preliminary data.</text>
</comment>
<proteinExistence type="predicted"/>
<feature type="region of interest" description="Disordered" evidence="1">
    <location>
        <begin position="29"/>
        <end position="62"/>
    </location>
</feature>
<protein>
    <recommendedName>
        <fullName evidence="2">TIR domain-containing protein</fullName>
    </recommendedName>
</protein>
<feature type="domain" description="TIR" evidence="2">
    <location>
        <begin position="64"/>
        <end position="160"/>
    </location>
</feature>
<gene>
    <name evidence="3" type="ORF">PCOR1329_LOCUS84229</name>
</gene>
<dbReference type="InterPro" id="IPR035897">
    <property type="entry name" value="Toll_tir_struct_dom_sf"/>
</dbReference>
<dbReference type="EMBL" id="CAUYUJ010022289">
    <property type="protein sequence ID" value="CAK0909938.1"/>
    <property type="molecule type" value="Genomic_DNA"/>
</dbReference>
<sequence length="179" mass="19709">MGGGCSRASETKVHPTSITIDIEEYNKLKGVNNSEQKHAKDLPTTSPSPEGPERPSGKAGRGRVVISYSTKQNDFKDRVAAFLTSKNYEAWSGGEVQGGANGMTQWLKKVTDTNTIAIVFILSSAFCRSPACMMEFQWVMQNCQDRLGIIPVMYETFMLPGEMSFMLATVNFIIAQPQV</sequence>
<accession>A0ABN9YBA2</accession>
<keyword evidence="4" id="KW-1185">Reference proteome</keyword>
<dbReference type="InterPro" id="IPR000157">
    <property type="entry name" value="TIR_dom"/>
</dbReference>
<dbReference type="Gene3D" id="3.40.50.10140">
    <property type="entry name" value="Toll/interleukin-1 receptor homology (TIR) domain"/>
    <property type="match status" value="1"/>
</dbReference>
<evidence type="ECO:0000259" key="2">
    <source>
        <dbReference type="Pfam" id="PF13676"/>
    </source>
</evidence>
<organism evidence="3 4">
    <name type="scientific">Prorocentrum cordatum</name>
    <dbReference type="NCBI Taxonomy" id="2364126"/>
    <lineage>
        <taxon>Eukaryota</taxon>
        <taxon>Sar</taxon>
        <taxon>Alveolata</taxon>
        <taxon>Dinophyceae</taxon>
        <taxon>Prorocentrales</taxon>
        <taxon>Prorocentraceae</taxon>
        <taxon>Prorocentrum</taxon>
    </lineage>
</organism>